<feature type="transmembrane region" description="Helical" evidence="10">
    <location>
        <begin position="129"/>
        <end position="148"/>
    </location>
</feature>
<name>A0ABV7H6F0_9BURK</name>
<evidence type="ECO:0000256" key="7">
    <source>
        <dbReference type="ARBA" id="ARBA00022741"/>
    </source>
</evidence>
<dbReference type="Gene3D" id="1.10.287.130">
    <property type="match status" value="1"/>
</dbReference>
<dbReference type="InterPro" id="IPR004358">
    <property type="entry name" value="Sig_transdc_His_kin-like_C"/>
</dbReference>
<protein>
    <recommendedName>
        <fullName evidence="3">histidine kinase</fullName>
        <ecNumber evidence="3">2.7.13.3</ecNumber>
    </recommendedName>
</protein>
<dbReference type="Pfam" id="PF00512">
    <property type="entry name" value="HisKA"/>
    <property type="match status" value="1"/>
</dbReference>
<dbReference type="PANTHER" id="PTHR44936">
    <property type="entry name" value="SENSOR PROTEIN CREC"/>
    <property type="match status" value="1"/>
</dbReference>
<dbReference type="GO" id="GO:0005524">
    <property type="term" value="F:ATP binding"/>
    <property type="evidence" value="ECO:0007669"/>
    <property type="project" value="UniProtKB-KW"/>
</dbReference>
<comment type="caution">
    <text evidence="12">The sequence shown here is derived from an EMBL/GenBank/DDBJ whole genome shotgun (WGS) entry which is preliminary data.</text>
</comment>
<keyword evidence="8" id="KW-0418">Kinase</keyword>
<dbReference type="SUPFAM" id="SSF47384">
    <property type="entry name" value="Homodimeric domain of signal transducing histidine kinase"/>
    <property type="match status" value="1"/>
</dbReference>
<evidence type="ECO:0000259" key="11">
    <source>
        <dbReference type="PROSITE" id="PS50109"/>
    </source>
</evidence>
<dbReference type="Proteomes" id="UP001595556">
    <property type="component" value="Unassembled WGS sequence"/>
</dbReference>
<feature type="domain" description="Histidine kinase" evidence="11">
    <location>
        <begin position="217"/>
        <end position="420"/>
    </location>
</feature>
<organism evidence="12 13">
    <name type="scientific">Piscinibacterium candidicorallinum</name>
    <dbReference type="NCBI Taxonomy" id="1793872"/>
    <lineage>
        <taxon>Bacteria</taxon>
        <taxon>Pseudomonadati</taxon>
        <taxon>Pseudomonadota</taxon>
        <taxon>Betaproteobacteria</taxon>
        <taxon>Burkholderiales</taxon>
        <taxon>Piscinibacterium</taxon>
    </lineage>
</organism>
<evidence type="ECO:0000256" key="2">
    <source>
        <dbReference type="ARBA" id="ARBA00004651"/>
    </source>
</evidence>
<evidence type="ECO:0000256" key="8">
    <source>
        <dbReference type="ARBA" id="ARBA00022777"/>
    </source>
</evidence>
<feature type="transmembrane region" description="Helical" evidence="10">
    <location>
        <begin position="107"/>
        <end position="124"/>
    </location>
</feature>
<keyword evidence="10" id="KW-0472">Membrane</keyword>
<keyword evidence="5" id="KW-0597">Phosphoprotein</keyword>
<keyword evidence="7" id="KW-0547">Nucleotide-binding</keyword>
<keyword evidence="9 12" id="KW-0067">ATP-binding</keyword>
<dbReference type="Pfam" id="PF02518">
    <property type="entry name" value="HATPase_c"/>
    <property type="match status" value="1"/>
</dbReference>
<evidence type="ECO:0000256" key="1">
    <source>
        <dbReference type="ARBA" id="ARBA00000085"/>
    </source>
</evidence>
<evidence type="ECO:0000256" key="5">
    <source>
        <dbReference type="ARBA" id="ARBA00022553"/>
    </source>
</evidence>
<dbReference type="InterPro" id="IPR036890">
    <property type="entry name" value="HATPase_C_sf"/>
</dbReference>
<dbReference type="SUPFAM" id="SSF55874">
    <property type="entry name" value="ATPase domain of HSP90 chaperone/DNA topoisomerase II/histidine kinase"/>
    <property type="match status" value="1"/>
</dbReference>
<dbReference type="PRINTS" id="PR00344">
    <property type="entry name" value="BCTRLSENSOR"/>
</dbReference>
<dbReference type="InterPro" id="IPR003594">
    <property type="entry name" value="HATPase_dom"/>
</dbReference>
<dbReference type="PROSITE" id="PS50109">
    <property type="entry name" value="HIS_KIN"/>
    <property type="match status" value="1"/>
</dbReference>
<evidence type="ECO:0000313" key="13">
    <source>
        <dbReference type="Proteomes" id="UP001595556"/>
    </source>
</evidence>
<dbReference type="RefSeq" id="WP_377303747.1">
    <property type="nucleotide sequence ID" value="NZ_CP180191.1"/>
</dbReference>
<dbReference type="InterPro" id="IPR005467">
    <property type="entry name" value="His_kinase_dom"/>
</dbReference>
<dbReference type="InterPro" id="IPR050980">
    <property type="entry name" value="2C_sensor_his_kinase"/>
</dbReference>
<keyword evidence="10" id="KW-1133">Transmembrane helix</keyword>
<evidence type="ECO:0000256" key="6">
    <source>
        <dbReference type="ARBA" id="ARBA00022679"/>
    </source>
</evidence>
<feature type="transmembrane region" description="Helical" evidence="10">
    <location>
        <begin position="160"/>
        <end position="182"/>
    </location>
</feature>
<comment type="subcellular location">
    <subcellularLocation>
        <location evidence="2">Cell membrane</location>
        <topology evidence="2">Multi-pass membrane protein</topology>
    </subcellularLocation>
</comment>
<reference evidence="13" key="1">
    <citation type="journal article" date="2019" name="Int. J. Syst. Evol. Microbiol.">
        <title>The Global Catalogue of Microorganisms (GCM) 10K type strain sequencing project: providing services to taxonomists for standard genome sequencing and annotation.</title>
        <authorList>
            <consortium name="The Broad Institute Genomics Platform"/>
            <consortium name="The Broad Institute Genome Sequencing Center for Infectious Disease"/>
            <person name="Wu L."/>
            <person name="Ma J."/>
        </authorList>
    </citation>
    <scope>NUCLEOTIDE SEQUENCE [LARGE SCALE GENOMIC DNA]</scope>
    <source>
        <strain evidence="13">KCTC 52168</strain>
    </source>
</reference>
<dbReference type="Gene3D" id="3.30.565.10">
    <property type="entry name" value="Histidine kinase-like ATPase, C-terminal domain"/>
    <property type="match status" value="1"/>
</dbReference>
<dbReference type="InterPro" id="IPR003661">
    <property type="entry name" value="HisK_dim/P_dom"/>
</dbReference>
<keyword evidence="10" id="KW-0812">Transmembrane</keyword>
<accession>A0ABV7H6F0</accession>
<feature type="transmembrane region" description="Helical" evidence="10">
    <location>
        <begin position="49"/>
        <end position="68"/>
    </location>
</feature>
<dbReference type="InterPro" id="IPR036097">
    <property type="entry name" value="HisK_dim/P_sf"/>
</dbReference>
<dbReference type="SMART" id="SM00387">
    <property type="entry name" value="HATPase_c"/>
    <property type="match status" value="1"/>
</dbReference>
<keyword evidence="4" id="KW-1003">Cell membrane</keyword>
<dbReference type="PANTHER" id="PTHR44936:SF10">
    <property type="entry name" value="SENSOR PROTEIN RSTB"/>
    <property type="match status" value="1"/>
</dbReference>
<feature type="transmembrane region" description="Helical" evidence="10">
    <location>
        <begin position="21"/>
        <end position="43"/>
    </location>
</feature>
<dbReference type="SMART" id="SM00388">
    <property type="entry name" value="HisKA"/>
    <property type="match status" value="1"/>
</dbReference>
<keyword evidence="6" id="KW-0808">Transferase</keyword>
<dbReference type="EC" id="2.7.13.3" evidence="3"/>
<gene>
    <name evidence="12" type="ORF">ACFOEN_10700</name>
</gene>
<dbReference type="EMBL" id="JBHRTI010000004">
    <property type="protein sequence ID" value="MFC3148111.1"/>
    <property type="molecule type" value="Genomic_DNA"/>
</dbReference>
<evidence type="ECO:0000256" key="10">
    <source>
        <dbReference type="SAM" id="Phobius"/>
    </source>
</evidence>
<evidence type="ECO:0000313" key="12">
    <source>
        <dbReference type="EMBL" id="MFC3148111.1"/>
    </source>
</evidence>
<sequence>MRSPLNITASLTEAREALRMIFILRCFALAGQAGAVLGAMFLLGVKLQWPPMAIAWTVLALANIYTFWRLRTAPSRRPISQQELAAQLSIDVGALTLQLMFSDGLSNPFVLFYCLVVSVAAVLLEGSGAIMITVLGLLGLLFNAMFAVPMEWPAGLDVAFWQRLGILVALVLCLAMVTGFLLELSGAVRARATKLVSTRESLLRRERVIALGALAAGAAHELGTPLQTMSLLVEELGSRLTRATDREDVELLAAQLARCKSILARLTDTAGGALNASSLEPVDANAWAEQVVTDYQLLFPARRVRLEPATGKARIAPEPLFTQALVTILDNARALARASIEVKLSLHRDTVVIAVHDDGPGFSAEALSHFAEPLVTERVGGRGLGLFLASTALESLGGQLLARNHAAGGAVVSMILPLASSGALQR</sequence>
<evidence type="ECO:0000256" key="9">
    <source>
        <dbReference type="ARBA" id="ARBA00022840"/>
    </source>
</evidence>
<evidence type="ECO:0000256" key="4">
    <source>
        <dbReference type="ARBA" id="ARBA00022475"/>
    </source>
</evidence>
<comment type="catalytic activity">
    <reaction evidence="1">
        <text>ATP + protein L-histidine = ADP + protein N-phospho-L-histidine.</text>
        <dbReference type="EC" id="2.7.13.3"/>
    </reaction>
</comment>
<keyword evidence="13" id="KW-1185">Reference proteome</keyword>
<evidence type="ECO:0000256" key="3">
    <source>
        <dbReference type="ARBA" id="ARBA00012438"/>
    </source>
</evidence>
<proteinExistence type="predicted"/>